<dbReference type="AlphaFoldDB" id="A0A849AA81"/>
<protein>
    <submittedName>
        <fullName evidence="3">Uncharacterized protein</fullName>
    </submittedName>
</protein>
<keyword evidence="2" id="KW-1133">Transmembrane helix</keyword>
<accession>A0A849AA81</accession>
<feature type="region of interest" description="Disordered" evidence="1">
    <location>
        <begin position="1"/>
        <end position="58"/>
    </location>
</feature>
<evidence type="ECO:0000256" key="1">
    <source>
        <dbReference type="SAM" id="MobiDB-lite"/>
    </source>
</evidence>
<gene>
    <name evidence="3" type="ORF">HKD39_12465</name>
</gene>
<organism evidence="3 4">
    <name type="scientific">Nakamurella aerolata</name>
    <dbReference type="NCBI Taxonomy" id="1656892"/>
    <lineage>
        <taxon>Bacteria</taxon>
        <taxon>Bacillati</taxon>
        <taxon>Actinomycetota</taxon>
        <taxon>Actinomycetes</taxon>
        <taxon>Nakamurellales</taxon>
        <taxon>Nakamurellaceae</taxon>
        <taxon>Nakamurella</taxon>
    </lineage>
</organism>
<dbReference type="RefSeq" id="WP_171200208.1">
    <property type="nucleotide sequence ID" value="NZ_JABEND010000007.1"/>
</dbReference>
<name>A0A849AA81_9ACTN</name>
<evidence type="ECO:0000313" key="3">
    <source>
        <dbReference type="EMBL" id="NNG36506.1"/>
    </source>
</evidence>
<evidence type="ECO:0000313" key="4">
    <source>
        <dbReference type="Proteomes" id="UP000562984"/>
    </source>
</evidence>
<keyword evidence="2" id="KW-0812">Transmembrane</keyword>
<evidence type="ECO:0000256" key="2">
    <source>
        <dbReference type="SAM" id="Phobius"/>
    </source>
</evidence>
<keyword evidence="4" id="KW-1185">Reference proteome</keyword>
<reference evidence="3 4" key="1">
    <citation type="submission" date="2020-05" db="EMBL/GenBank/DDBJ databases">
        <title>Nakamurella sp. DB0629 isolated from air conditioner.</title>
        <authorList>
            <person name="Kim D.H."/>
            <person name="Kim D.-U."/>
        </authorList>
    </citation>
    <scope>NUCLEOTIDE SEQUENCE [LARGE SCALE GENOMIC DNA]</scope>
    <source>
        <strain evidence="3 4">DB0629</strain>
    </source>
</reference>
<proteinExistence type="predicted"/>
<dbReference type="EMBL" id="JABEND010000007">
    <property type="protein sequence ID" value="NNG36506.1"/>
    <property type="molecule type" value="Genomic_DNA"/>
</dbReference>
<feature type="transmembrane region" description="Helical" evidence="2">
    <location>
        <begin position="80"/>
        <end position="101"/>
    </location>
</feature>
<keyword evidence="2" id="KW-0472">Membrane</keyword>
<feature type="compositionally biased region" description="Low complexity" evidence="1">
    <location>
        <begin position="39"/>
        <end position="51"/>
    </location>
</feature>
<comment type="caution">
    <text evidence="3">The sequence shown here is derived from an EMBL/GenBank/DDBJ whole genome shotgun (WGS) entry which is preliminary data.</text>
</comment>
<dbReference type="Proteomes" id="UP000562984">
    <property type="component" value="Unassembled WGS sequence"/>
</dbReference>
<sequence length="104" mass="10398">MSTTSSEQSRPAGADADEPTATHRVWPPVPEVGPGPGGELTATGPAVRGAGAPPPAQPLAAAGQVAMPVYWPRSSRRSGWLIAAAVLLVAAALTVALVLLLSTP</sequence>